<accession>A0A7W6DZ47</accession>
<sequence length="73" mass="8125">MLDALQTTDVYTAIRLIGALIYVSNYTLLSLGWHSSDAQRYYLLNVLAAGAVMASLMGQFNLPALMIQFFYCP</sequence>
<evidence type="ECO:0000313" key="4">
    <source>
        <dbReference type="Proteomes" id="UP000541426"/>
    </source>
</evidence>
<evidence type="ECO:0000313" key="3">
    <source>
        <dbReference type="EMBL" id="MBB3987974.1"/>
    </source>
</evidence>
<keyword evidence="4" id="KW-1185">Reference proteome</keyword>
<evidence type="ECO:0000259" key="2">
    <source>
        <dbReference type="Pfam" id="PF26604"/>
    </source>
</evidence>
<feature type="domain" description="CBU-0592-like" evidence="2">
    <location>
        <begin position="12"/>
        <end position="72"/>
    </location>
</feature>
<keyword evidence="1" id="KW-0472">Membrane</keyword>
<dbReference type="AlphaFoldDB" id="A0A7W6DZ47"/>
<feature type="transmembrane region" description="Helical" evidence="1">
    <location>
        <begin position="12"/>
        <end position="29"/>
    </location>
</feature>
<dbReference type="Proteomes" id="UP000541426">
    <property type="component" value="Unassembled WGS sequence"/>
</dbReference>
<dbReference type="RefSeq" id="WP_183969439.1">
    <property type="nucleotide sequence ID" value="NZ_BAABBZ010000055.1"/>
</dbReference>
<evidence type="ECO:0000256" key="1">
    <source>
        <dbReference type="SAM" id="Phobius"/>
    </source>
</evidence>
<dbReference type="Pfam" id="PF26604">
    <property type="entry name" value="CBU_0592"/>
    <property type="match status" value="1"/>
</dbReference>
<dbReference type="InterPro" id="IPR058058">
    <property type="entry name" value="CBU_0592-like"/>
</dbReference>
<comment type="caution">
    <text evidence="3">The sequence shown here is derived from an EMBL/GenBank/DDBJ whole genome shotgun (WGS) entry which is preliminary data.</text>
</comment>
<keyword evidence="1" id="KW-1133">Transmembrane helix</keyword>
<dbReference type="EMBL" id="JACIEJ010000014">
    <property type="protein sequence ID" value="MBB3987974.1"/>
    <property type="molecule type" value="Genomic_DNA"/>
</dbReference>
<name>A0A7W6DZ47_9RHOB</name>
<reference evidence="3 4" key="1">
    <citation type="submission" date="2020-08" db="EMBL/GenBank/DDBJ databases">
        <title>Genomic Encyclopedia of Type Strains, Phase IV (KMG-IV): sequencing the most valuable type-strain genomes for metagenomic binning, comparative biology and taxonomic classification.</title>
        <authorList>
            <person name="Goeker M."/>
        </authorList>
    </citation>
    <scope>NUCLEOTIDE SEQUENCE [LARGE SCALE GENOMIC DNA]</scope>
    <source>
        <strain evidence="3 4">DSM 102235</strain>
    </source>
</reference>
<feature type="transmembrane region" description="Helical" evidence="1">
    <location>
        <begin position="41"/>
        <end position="60"/>
    </location>
</feature>
<gene>
    <name evidence="3" type="ORF">GGQ68_004328</name>
</gene>
<dbReference type="NCBIfam" id="NF047864">
    <property type="entry name" value="CBU_0592_membra"/>
    <property type="match status" value="1"/>
</dbReference>
<keyword evidence="1" id="KW-0812">Transmembrane</keyword>
<proteinExistence type="predicted"/>
<organism evidence="3 4">
    <name type="scientific">Sagittula marina</name>
    <dbReference type="NCBI Taxonomy" id="943940"/>
    <lineage>
        <taxon>Bacteria</taxon>
        <taxon>Pseudomonadati</taxon>
        <taxon>Pseudomonadota</taxon>
        <taxon>Alphaproteobacteria</taxon>
        <taxon>Rhodobacterales</taxon>
        <taxon>Roseobacteraceae</taxon>
        <taxon>Sagittula</taxon>
    </lineage>
</organism>
<protein>
    <recommendedName>
        <fullName evidence="2">CBU-0592-like domain-containing protein</fullName>
    </recommendedName>
</protein>